<comment type="caution">
    <text evidence="1">The sequence shown here is derived from an EMBL/GenBank/DDBJ whole genome shotgun (WGS) entry which is preliminary data.</text>
</comment>
<name>A0A2H9T762_9ZZZZ</name>
<gene>
    <name evidence="1" type="ORF">CI610_01985</name>
</gene>
<dbReference type="EMBL" id="NSIT01000100">
    <property type="protein sequence ID" value="PJE79056.1"/>
    <property type="molecule type" value="Genomic_DNA"/>
</dbReference>
<protein>
    <submittedName>
        <fullName evidence="1">Uncharacterized protein</fullName>
    </submittedName>
</protein>
<evidence type="ECO:0000313" key="1">
    <source>
        <dbReference type="EMBL" id="PJE79056.1"/>
    </source>
</evidence>
<dbReference type="AlphaFoldDB" id="A0A2H9T762"/>
<accession>A0A2H9T762</accession>
<reference evidence="1" key="1">
    <citation type="journal article" date="2017" name="Appl. Environ. Microbiol.">
        <title>Molecular characterization of an Endozoicomonas-like organism causing infection in king scallop Pecten maximus L.</title>
        <authorList>
            <person name="Cano I."/>
            <person name="van Aerle R."/>
            <person name="Ross S."/>
            <person name="Verner-Jeffreys D.W."/>
            <person name="Paley R.K."/>
            <person name="Rimmer G."/>
            <person name="Ryder D."/>
            <person name="Hooper P."/>
            <person name="Stone D."/>
            <person name="Feist S.W."/>
        </authorList>
    </citation>
    <scope>NUCLEOTIDE SEQUENCE</scope>
</reference>
<proteinExistence type="predicted"/>
<sequence>MSQYFLAWYEGQLPKAFPEWYADTRKALAVKGSGEDFKRSMVEVYRNLSDNMPDNGLQMVQFTHQDPSVWADLGMILWAAGLHVSAAWTIATETTSGLKKGNYVQGTVLLILRKRLDDLDAFTDELPPEIEDAVKDQLDHMTAIDDQDQPNFGDTDYQLAAYAAALRVLTQYSEIEGINIENELYREKKKGQKSEFEKLIDQAVEIACNHLVPAGFDEFQWKSLTADERLYLKGLELKSTANSVPVPTRNSPKVSVCGNTSLCTPKPRPTKCALKPRGNLAAAI</sequence>
<organism evidence="1">
    <name type="scientific">invertebrate metagenome</name>
    <dbReference type="NCBI Taxonomy" id="1711999"/>
    <lineage>
        <taxon>unclassified sequences</taxon>
        <taxon>metagenomes</taxon>
        <taxon>organismal metagenomes</taxon>
    </lineage>
</organism>